<dbReference type="GeneID" id="5542423"/>
<dbReference type="InterPro" id="IPR021646">
    <property type="entry name" value="Sir1_ORC-binding"/>
</dbReference>
<dbReference type="InParanoid" id="A7TTH5"/>
<evidence type="ECO:0000259" key="1">
    <source>
        <dbReference type="Pfam" id="PF11603"/>
    </source>
</evidence>
<feature type="domain" description="Sir1 ORC-binding" evidence="1">
    <location>
        <begin position="42"/>
        <end position="149"/>
    </location>
</feature>
<protein>
    <submittedName>
        <fullName evidence="2">Tkp5 protein</fullName>
    </submittedName>
</protein>
<name>A7TTH5_VANPO</name>
<sequence length="553" mass="63488">MPSDTSSNTSSEPEFSYRISDGLFIRRKYEEGNSGYFYLNSTIVSYKDHLKFLTEKQQTEFNGKNFLDSEKLFQEYPNQTFIPWSCEKLFKNLFGNTNTIFMGGPQNLKYDYSLPSGYEPISSEDNANQLSKYSIIPIQYNNEPNKYLYYQLSDPLETFMNLKYSAESPSEMRGSTCCNSRRDIIWDIKKDDSLSKDEILDKAPHCFDDMRKKAVVIPSMDLTVEPRDAKAFPQSVDKSDKFVPPSTDVGIIMASNLRTQVMNRAYATNIIPIKLSDTQNYDIWFHYFIRVVGRTSPIWREYVETGDINSVRVEYGFTDAHINSIKDDLDFYLISLIINSVSKEIGKNIETSFFTTKTDGPTGLLLLRYLKCKYARKCLSSYMPIFEQVNSAVSKPPDDRVLWAKKFIETVYNCNEDLDLKNVVEDPVLRAAVINHYQKMQESAAALLLMAITPELEEKFGDFHGSRSSVPYHEVEKMVERLEISKSSDSSTNTAAFVAQKKKFYNNSNNNNKKKTVCKICKASHNLENCPEVQKLINKNDFSKRNCALNNNG</sequence>
<dbReference type="eggNOG" id="ENOG502S6TM">
    <property type="taxonomic scope" value="Eukaryota"/>
</dbReference>
<dbReference type="PhylomeDB" id="A7TTH5"/>
<reference evidence="2 3" key="1">
    <citation type="journal article" date="2007" name="Proc. Natl. Acad. Sci. U.S.A.">
        <title>Independent sorting-out of thousands of duplicated gene pairs in two yeast species descended from a whole-genome duplication.</title>
        <authorList>
            <person name="Scannell D.R."/>
            <person name="Frank A.C."/>
            <person name="Conant G.C."/>
            <person name="Byrne K.P."/>
            <person name="Woolfit M."/>
            <person name="Wolfe K.H."/>
        </authorList>
    </citation>
    <scope>NUCLEOTIDE SEQUENCE [LARGE SCALE GENOMIC DNA]</scope>
    <source>
        <strain evidence="3">ATCC 22028 / DSM 70294 / BCRC 21397 / CBS 2163 / NBRC 10782 / NRRL Y-8283 / UCD 57-17</strain>
    </source>
</reference>
<dbReference type="EMBL" id="DS480572">
    <property type="protein sequence ID" value="EDO14431.1"/>
    <property type="molecule type" value="Genomic_DNA"/>
</dbReference>
<organism evidence="3">
    <name type="scientific">Vanderwaltozyma polyspora (strain ATCC 22028 / DSM 70294 / BCRC 21397 / CBS 2163 / NBRC 10782 / NRRL Y-8283 / UCD 57-17)</name>
    <name type="common">Kluyveromyces polysporus</name>
    <dbReference type="NCBI Taxonomy" id="436907"/>
    <lineage>
        <taxon>Eukaryota</taxon>
        <taxon>Fungi</taxon>
        <taxon>Dikarya</taxon>
        <taxon>Ascomycota</taxon>
        <taxon>Saccharomycotina</taxon>
        <taxon>Saccharomycetes</taxon>
        <taxon>Saccharomycetales</taxon>
        <taxon>Saccharomycetaceae</taxon>
        <taxon>Vanderwaltozyma</taxon>
    </lineage>
</organism>
<dbReference type="Pfam" id="PF11603">
    <property type="entry name" value="Sir1"/>
    <property type="match status" value="1"/>
</dbReference>
<dbReference type="InterPro" id="IPR035179">
    <property type="entry name" value="DUF5314"/>
</dbReference>
<keyword evidence="3" id="KW-1185">Reference proteome</keyword>
<evidence type="ECO:0000313" key="3">
    <source>
        <dbReference type="Proteomes" id="UP000000267"/>
    </source>
</evidence>
<dbReference type="HOGENOM" id="CLU_492746_0_0_1"/>
<proteinExistence type="predicted"/>
<dbReference type="RefSeq" id="XP_001642289.1">
    <property type="nucleotide sequence ID" value="XM_001642239.1"/>
</dbReference>
<dbReference type="Proteomes" id="UP000000267">
    <property type="component" value="Unassembled WGS sequence"/>
</dbReference>
<gene>
    <name evidence="2" type="ORF">Kpol_234p1</name>
</gene>
<accession>A7TTH5</accession>
<dbReference type="Pfam" id="PF17241">
    <property type="entry name" value="Retrotran_gag_4"/>
    <property type="match status" value="1"/>
</dbReference>
<evidence type="ECO:0000313" key="2">
    <source>
        <dbReference type="EMBL" id="EDO14431.1"/>
    </source>
</evidence>
<dbReference type="AlphaFoldDB" id="A7TTH5"/>
<dbReference type="KEGG" id="vpo:Kpol_234p1"/>